<dbReference type="InterPro" id="IPR045173">
    <property type="entry name" value="Cdt1"/>
</dbReference>
<evidence type="ECO:0000259" key="4">
    <source>
        <dbReference type="SMART" id="SM01075"/>
    </source>
</evidence>
<gene>
    <name evidence="5" type="ORF">AYBTSS11_LOCUS15248</name>
</gene>
<dbReference type="GO" id="GO:0071163">
    <property type="term" value="P:DNA replication preinitiation complex assembly"/>
    <property type="evidence" value="ECO:0007669"/>
    <property type="project" value="InterPro"/>
</dbReference>
<feature type="region of interest" description="Disordered" evidence="3">
    <location>
        <begin position="246"/>
        <end position="280"/>
    </location>
</feature>
<dbReference type="SMART" id="SM01075">
    <property type="entry name" value="CDT1"/>
    <property type="match status" value="1"/>
</dbReference>
<feature type="compositionally biased region" description="Polar residues" evidence="3">
    <location>
        <begin position="248"/>
        <end position="259"/>
    </location>
</feature>
<dbReference type="GO" id="GO:0000278">
    <property type="term" value="P:mitotic cell cycle"/>
    <property type="evidence" value="ECO:0007669"/>
    <property type="project" value="TreeGrafter"/>
</dbReference>
<feature type="domain" description="CDT1 Geminin-binding" evidence="4">
    <location>
        <begin position="52"/>
        <end position="181"/>
    </location>
</feature>
<dbReference type="Gramene" id="rna-AYBTSS11_LOCUS15248">
    <property type="protein sequence ID" value="CAJ1952345.1"/>
    <property type="gene ID" value="gene-AYBTSS11_LOCUS15248"/>
</dbReference>
<comment type="similarity">
    <text evidence="1">Belongs to the Cdt1 family.</text>
</comment>
<evidence type="ECO:0000313" key="6">
    <source>
        <dbReference type="Proteomes" id="UP001189624"/>
    </source>
</evidence>
<feature type="compositionally biased region" description="Basic and acidic residues" evidence="3">
    <location>
        <begin position="260"/>
        <end position="269"/>
    </location>
</feature>
<dbReference type="GO" id="GO:0070182">
    <property type="term" value="F:DNA polymerase binding"/>
    <property type="evidence" value="ECO:0007669"/>
    <property type="project" value="TreeGrafter"/>
</dbReference>
<evidence type="ECO:0000256" key="2">
    <source>
        <dbReference type="ARBA" id="ARBA00023306"/>
    </source>
</evidence>
<dbReference type="InterPro" id="IPR036390">
    <property type="entry name" value="WH_DNA-bd_sf"/>
</dbReference>
<protein>
    <recommendedName>
        <fullName evidence="4">CDT1 Geminin-binding domain-containing protein</fullName>
    </recommendedName>
</protein>
<dbReference type="GO" id="GO:0000076">
    <property type="term" value="P:DNA replication checkpoint signaling"/>
    <property type="evidence" value="ECO:0007669"/>
    <property type="project" value="TreeGrafter"/>
</dbReference>
<evidence type="ECO:0000256" key="3">
    <source>
        <dbReference type="SAM" id="MobiDB-lite"/>
    </source>
</evidence>
<evidence type="ECO:0000313" key="5">
    <source>
        <dbReference type="EMBL" id="CAJ1952345.1"/>
    </source>
</evidence>
<dbReference type="Pfam" id="PF16679">
    <property type="entry name" value="CDT1_C"/>
    <property type="match status" value="1"/>
</dbReference>
<dbReference type="GO" id="GO:0003677">
    <property type="term" value="F:DNA binding"/>
    <property type="evidence" value="ECO:0007669"/>
    <property type="project" value="InterPro"/>
</dbReference>
<accession>A0AA86SCY5</accession>
<dbReference type="PANTHER" id="PTHR28637:SF13">
    <property type="entry name" value="EXPRESSED PROTEIN"/>
    <property type="match status" value="1"/>
</dbReference>
<dbReference type="EMBL" id="OY731401">
    <property type="protein sequence ID" value="CAJ1952345.1"/>
    <property type="molecule type" value="Genomic_DNA"/>
</dbReference>
<dbReference type="InterPro" id="IPR014939">
    <property type="entry name" value="CDT1_Gemini-bd-like"/>
</dbReference>
<dbReference type="PANTHER" id="PTHR28637">
    <property type="entry name" value="DNA REPLICATION FACTOR CDT1"/>
    <property type="match status" value="1"/>
</dbReference>
<dbReference type="GO" id="GO:0030174">
    <property type="term" value="P:regulation of DNA-templated DNA replication initiation"/>
    <property type="evidence" value="ECO:0007669"/>
    <property type="project" value="InterPro"/>
</dbReference>
<dbReference type="Pfam" id="PF08839">
    <property type="entry name" value="CDT1"/>
    <property type="match status" value="1"/>
</dbReference>
<organism evidence="5 6">
    <name type="scientific">Sphenostylis stenocarpa</name>
    <dbReference type="NCBI Taxonomy" id="92480"/>
    <lineage>
        <taxon>Eukaryota</taxon>
        <taxon>Viridiplantae</taxon>
        <taxon>Streptophyta</taxon>
        <taxon>Embryophyta</taxon>
        <taxon>Tracheophyta</taxon>
        <taxon>Spermatophyta</taxon>
        <taxon>Magnoliopsida</taxon>
        <taxon>eudicotyledons</taxon>
        <taxon>Gunneridae</taxon>
        <taxon>Pentapetalae</taxon>
        <taxon>rosids</taxon>
        <taxon>fabids</taxon>
        <taxon>Fabales</taxon>
        <taxon>Fabaceae</taxon>
        <taxon>Papilionoideae</taxon>
        <taxon>50 kb inversion clade</taxon>
        <taxon>NPAAA clade</taxon>
        <taxon>indigoferoid/millettioid clade</taxon>
        <taxon>Phaseoleae</taxon>
        <taxon>Sphenostylis</taxon>
    </lineage>
</organism>
<dbReference type="AlphaFoldDB" id="A0AA86SCY5"/>
<dbReference type="Proteomes" id="UP001189624">
    <property type="component" value="Chromosome 4"/>
</dbReference>
<dbReference type="InterPro" id="IPR038090">
    <property type="entry name" value="Cdt1_C_WH_dom_sf"/>
</dbReference>
<dbReference type="FunFam" id="1.10.10.1420:FF:000002">
    <property type="entry name" value="CDT1-like protein a chloroplastic"/>
    <property type="match status" value="1"/>
</dbReference>
<keyword evidence="6" id="KW-1185">Reference proteome</keyword>
<keyword evidence="2" id="KW-0131">Cell cycle</keyword>
<evidence type="ECO:0000256" key="1">
    <source>
        <dbReference type="ARBA" id="ARBA00008356"/>
    </source>
</evidence>
<sequence length="546" mass="61866">MEQIAREESLKNASDLECEKDLEGDHKSIACPTPQKNNEPLTIKSREGHTNVPDNYSMLADLFGHMSCSLRLLRLCKKTPTFENVYRQVEVLSKRELSHAHLAQMKYILPEGVCIDKVLVHDKKSLCMVPDISITLRFEIVKNCCGKSADLSLRRYFRSKLFDFFSMHPEVSHIPEALLPGPFGKKTFILNCENSDAIEYSDQSLDSTKLVSDSNQSETLQEQFQLYPSFRRHFSGKNIVYQAEREQGLSSTKTYPSSHVENEESEKGLQKGSVPLSDQVDHQKESFSTTFQTNVVNTPVHMIRPLHSVTCSNSETPDMKNISCTADSFMTETPAQLAPARLLPVSDVKLQDMPIQVLSACHKPAKRVLDFSLMEDNNGLGIRVQKFESIIALRESDSFPESSRECAQYCCKSVSSAFVPQEAEGRLGYSFEKITQKQAGLDTLNEKSSPMLNLVNVIHSIFQSVQRILITKEELLHKILMNSFDVVEIREVEEQIESLEKLVPDWICKKLVPTGDTVYCINKMSDLDSVRSRVARNETVREKGFY</sequence>
<dbReference type="GO" id="GO:0005634">
    <property type="term" value="C:nucleus"/>
    <property type="evidence" value="ECO:0007669"/>
    <property type="project" value="TreeGrafter"/>
</dbReference>
<proteinExistence type="inferred from homology"/>
<reference evidence="5" key="1">
    <citation type="submission" date="2023-10" db="EMBL/GenBank/DDBJ databases">
        <authorList>
            <person name="Domelevo Entfellner J.-B."/>
        </authorList>
    </citation>
    <scope>NUCLEOTIDE SEQUENCE</scope>
</reference>
<name>A0AA86SCY5_9FABA</name>
<dbReference type="SUPFAM" id="SSF46785">
    <property type="entry name" value="Winged helix' DNA-binding domain"/>
    <property type="match status" value="1"/>
</dbReference>
<dbReference type="Gene3D" id="1.10.10.1420">
    <property type="entry name" value="DNA replication factor Cdt1, C-terminal WH domain"/>
    <property type="match status" value="1"/>
</dbReference>
<dbReference type="InterPro" id="IPR032054">
    <property type="entry name" value="Cdt1_C"/>
</dbReference>